<evidence type="ECO:0000313" key="2">
    <source>
        <dbReference type="Proteomes" id="UP000653692"/>
    </source>
</evidence>
<protein>
    <submittedName>
        <fullName evidence="1">Uncharacterized protein</fullName>
    </submittedName>
</protein>
<evidence type="ECO:0000313" key="1">
    <source>
        <dbReference type="EMBL" id="HIP89843.1"/>
    </source>
</evidence>
<sequence>MRSKLPSFDEETLEKLFLKEFGVEIPLSVLRQIPKEHRTMSALMNLKRLVEKLKLRNPEKDTSELLKEALMIMIGEGT</sequence>
<comment type="caution">
    <text evidence="1">The sequence shown here is derived from an EMBL/GenBank/DDBJ whole genome shotgun (WGS) entry which is preliminary data.</text>
</comment>
<proteinExistence type="predicted"/>
<organism evidence="1 2">
    <name type="scientific">Thermococcus paralvinellae</name>
    <dbReference type="NCBI Taxonomy" id="582419"/>
    <lineage>
        <taxon>Archaea</taxon>
        <taxon>Methanobacteriati</taxon>
        <taxon>Methanobacteriota</taxon>
        <taxon>Thermococci</taxon>
        <taxon>Thermococcales</taxon>
        <taxon>Thermococcaceae</taxon>
        <taxon>Thermococcus</taxon>
    </lineage>
</organism>
<name>A0A832ZNR6_9EURY</name>
<dbReference type="Proteomes" id="UP000653692">
    <property type="component" value="Unassembled WGS sequence"/>
</dbReference>
<dbReference type="AlphaFoldDB" id="A0A832ZNR6"/>
<accession>A0A832ZNR6</accession>
<reference evidence="1" key="1">
    <citation type="journal article" date="2020" name="ISME J.">
        <title>Gammaproteobacteria mediating utilization of methyl-, sulfur- and petroleum organic compounds in deep ocean hydrothermal plumes.</title>
        <authorList>
            <person name="Zhou Z."/>
            <person name="Liu Y."/>
            <person name="Pan J."/>
            <person name="Cron B.R."/>
            <person name="Toner B.M."/>
            <person name="Anantharaman K."/>
            <person name="Breier J.A."/>
            <person name="Dick G.J."/>
            <person name="Li M."/>
        </authorList>
    </citation>
    <scope>NUCLEOTIDE SEQUENCE</scope>
    <source>
        <strain evidence="1">SZUA-1476</strain>
    </source>
</reference>
<gene>
    <name evidence="1" type="ORF">EYH24_08105</name>
</gene>
<dbReference type="EMBL" id="DQUR01000277">
    <property type="protein sequence ID" value="HIP89843.1"/>
    <property type="molecule type" value="Genomic_DNA"/>
</dbReference>